<evidence type="ECO:0000256" key="2">
    <source>
        <dbReference type="SAM" id="Phobius"/>
    </source>
</evidence>
<organism evidence="4 5">
    <name type="scientific">Armillaria luteobubalina</name>
    <dbReference type="NCBI Taxonomy" id="153913"/>
    <lineage>
        <taxon>Eukaryota</taxon>
        <taxon>Fungi</taxon>
        <taxon>Dikarya</taxon>
        <taxon>Basidiomycota</taxon>
        <taxon>Agaricomycotina</taxon>
        <taxon>Agaricomycetes</taxon>
        <taxon>Agaricomycetidae</taxon>
        <taxon>Agaricales</taxon>
        <taxon>Marasmiineae</taxon>
        <taxon>Physalacriaceae</taxon>
        <taxon>Armillaria</taxon>
    </lineage>
</organism>
<keyword evidence="2" id="KW-1133">Transmembrane helix</keyword>
<sequence>MTKSQSYLDEVFFFQSLPVVSASFPRAVNMSNSSDEIPTNVAVLTGAVFIGNLLNWGLFGCLVVQIHFYYLNYSSDRPLIRSLVAFAFVLEFVQTILVTHDAFITFCSQWGTPSALLRVGYIWLTLPIFGSFMSFIAQSFYAWRLRLLTKSFWLPTIIVSISLAQFIAGIITGVIVIGINDVRELSQSFRAASVWLAGTAVCDIIIAGCMVYFLRKSKTGFHRTDALLTRIIVITIETGLASAAVATLDMILFLKYRDQNWHLCTAMMLSKLYANSLLVVLNSRRRIVTQTFSESDNMYSMGPLSSSSRPANRPRTINISVSREVLGDNGAIRVPMGDNDVKDVETASSSKAQV</sequence>
<keyword evidence="5" id="KW-1185">Reference proteome</keyword>
<feature type="transmembrane region" description="Helical" evidence="2">
    <location>
        <begin position="260"/>
        <end position="281"/>
    </location>
</feature>
<feature type="transmembrane region" description="Helical" evidence="2">
    <location>
        <begin position="120"/>
        <end position="141"/>
    </location>
</feature>
<reference evidence="4" key="1">
    <citation type="submission" date="2023-06" db="EMBL/GenBank/DDBJ databases">
        <authorList>
            <consortium name="Lawrence Berkeley National Laboratory"/>
            <person name="Ahrendt S."/>
            <person name="Sahu N."/>
            <person name="Indic B."/>
            <person name="Wong-Bajracharya J."/>
            <person name="Merenyi Z."/>
            <person name="Ke H.-M."/>
            <person name="Monk M."/>
            <person name="Kocsube S."/>
            <person name="Drula E."/>
            <person name="Lipzen A."/>
            <person name="Balint B."/>
            <person name="Henrissat B."/>
            <person name="Andreopoulos B."/>
            <person name="Martin F.M."/>
            <person name="Harder C.B."/>
            <person name="Rigling D."/>
            <person name="Ford K.L."/>
            <person name="Foster G.D."/>
            <person name="Pangilinan J."/>
            <person name="Papanicolaou A."/>
            <person name="Barry K."/>
            <person name="LaButti K."/>
            <person name="Viragh M."/>
            <person name="Koriabine M."/>
            <person name="Yan M."/>
            <person name="Riley R."/>
            <person name="Champramary S."/>
            <person name="Plett K.L."/>
            <person name="Tsai I.J."/>
            <person name="Slot J."/>
            <person name="Sipos G."/>
            <person name="Plett J."/>
            <person name="Nagy L.G."/>
            <person name="Grigoriev I.V."/>
        </authorList>
    </citation>
    <scope>NUCLEOTIDE SEQUENCE</scope>
    <source>
        <strain evidence="4">HWK02</strain>
    </source>
</reference>
<dbReference type="Proteomes" id="UP001175228">
    <property type="component" value="Unassembled WGS sequence"/>
</dbReference>
<dbReference type="EMBL" id="JAUEPU010000013">
    <property type="protein sequence ID" value="KAK0497284.1"/>
    <property type="molecule type" value="Genomic_DNA"/>
</dbReference>
<proteinExistence type="predicted"/>
<evidence type="ECO:0000313" key="4">
    <source>
        <dbReference type="EMBL" id="KAK0497284.1"/>
    </source>
</evidence>
<dbReference type="AlphaFoldDB" id="A0AA39Q8T4"/>
<dbReference type="Pfam" id="PF20152">
    <property type="entry name" value="DUF6534"/>
    <property type="match status" value="1"/>
</dbReference>
<comment type="caution">
    <text evidence="4">The sequence shown here is derived from an EMBL/GenBank/DDBJ whole genome shotgun (WGS) entry which is preliminary data.</text>
</comment>
<feature type="transmembrane region" description="Helical" evidence="2">
    <location>
        <begin position="83"/>
        <end position="100"/>
    </location>
</feature>
<name>A0AA39Q8T4_9AGAR</name>
<accession>A0AA39Q8T4</accession>
<keyword evidence="2" id="KW-0812">Transmembrane</keyword>
<evidence type="ECO:0000313" key="5">
    <source>
        <dbReference type="Proteomes" id="UP001175228"/>
    </source>
</evidence>
<feature type="region of interest" description="Disordered" evidence="1">
    <location>
        <begin position="334"/>
        <end position="354"/>
    </location>
</feature>
<gene>
    <name evidence="4" type="ORF">EDD18DRAFT_1352138</name>
</gene>
<evidence type="ECO:0000259" key="3">
    <source>
        <dbReference type="Pfam" id="PF20152"/>
    </source>
</evidence>
<feature type="transmembrane region" description="Helical" evidence="2">
    <location>
        <begin position="191"/>
        <end position="215"/>
    </location>
</feature>
<feature type="transmembrane region" description="Helical" evidence="2">
    <location>
        <begin position="153"/>
        <end position="179"/>
    </location>
</feature>
<evidence type="ECO:0000256" key="1">
    <source>
        <dbReference type="SAM" id="MobiDB-lite"/>
    </source>
</evidence>
<protein>
    <recommendedName>
        <fullName evidence="3">DUF6534 domain-containing protein</fullName>
    </recommendedName>
</protein>
<keyword evidence="2" id="KW-0472">Membrane</keyword>
<dbReference type="PANTHER" id="PTHR40465">
    <property type="entry name" value="CHROMOSOME 1, WHOLE GENOME SHOTGUN SEQUENCE"/>
    <property type="match status" value="1"/>
</dbReference>
<feature type="transmembrane region" description="Helical" evidence="2">
    <location>
        <begin position="227"/>
        <end position="254"/>
    </location>
</feature>
<dbReference type="InterPro" id="IPR045339">
    <property type="entry name" value="DUF6534"/>
</dbReference>
<feature type="domain" description="DUF6534" evidence="3">
    <location>
        <begin position="199"/>
        <end position="286"/>
    </location>
</feature>
<dbReference type="PANTHER" id="PTHR40465:SF1">
    <property type="entry name" value="DUF6534 DOMAIN-CONTAINING PROTEIN"/>
    <property type="match status" value="1"/>
</dbReference>